<accession>A0A926IEZ1</accession>
<dbReference type="RefSeq" id="WP_262429354.1">
    <property type="nucleotide sequence ID" value="NZ_JACRTG010000016.1"/>
</dbReference>
<comment type="caution">
    <text evidence="1">The sequence shown here is derived from an EMBL/GenBank/DDBJ whole genome shotgun (WGS) entry which is preliminary data.</text>
</comment>
<proteinExistence type="predicted"/>
<protein>
    <submittedName>
        <fullName evidence="1">Uncharacterized protein</fullName>
    </submittedName>
</protein>
<dbReference type="Proteomes" id="UP000601171">
    <property type="component" value="Unassembled WGS sequence"/>
</dbReference>
<reference evidence="1" key="1">
    <citation type="submission" date="2020-08" db="EMBL/GenBank/DDBJ databases">
        <title>Genome public.</title>
        <authorList>
            <person name="Liu C."/>
            <person name="Sun Q."/>
        </authorList>
    </citation>
    <scope>NUCLEOTIDE SEQUENCE</scope>
    <source>
        <strain evidence="1">BX21</strain>
    </source>
</reference>
<name>A0A926IEZ1_9FIRM</name>
<sequence length="180" mass="20344">MIRDIDKIGKAKEIIQKLANGIDPTTGGEVGDDHILSDPRIIRMFFFVSEVLDNVIRGDYSKDTKITEFAITPEQKEDVVFTDGDIGVNEIAKCINKSINPLVSRKVSGMLINKGLKRMGILTETETYDGKKRTTINDISQDYGFTEIKRNFDGREYMQVVANDMGKKFVLDNIEEIMDN</sequence>
<dbReference type="EMBL" id="JACRTG010000016">
    <property type="protein sequence ID" value="MBC8587907.1"/>
    <property type="molecule type" value="Genomic_DNA"/>
</dbReference>
<evidence type="ECO:0000313" key="1">
    <source>
        <dbReference type="EMBL" id="MBC8587907.1"/>
    </source>
</evidence>
<organism evidence="1 2">
    <name type="scientific">Paratissierella segnis</name>
    <dbReference type="NCBI Taxonomy" id="2763679"/>
    <lineage>
        <taxon>Bacteria</taxon>
        <taxon>Bacillati</taxon>
        <taxon>Bacillota</taxon>
        <taxon>Tissierellia</taxon>
        <taxon>Tissierellales</taxon>
        <taxon>Tissierellaceae</taxon>
        <taxon>Paratissierella</taxon>
    </lineage>
</organism>
<dbReference type="AlphaFoldDB" id="A0A926IEZ1"/>
<keyword evidence="2" id="KW-1185">Reference proteome</keyword>
<evidence type="ECO:0000313" key="2">
    <source>
        <dbReference type="Proteomes" id="UP000601171"/>
    </source>
</evidence>
<gene>
    <name evidence="1" type="ORF">H8707_06615</name>
</gene>